<feature type="transmembrane region" description="Helical" evidence="6">
    <location>
        <begin position="163"/>
        <end position="181"/>
    </location>
</feature>
<comment type="caution">
    <text evidence="8">The sequence shown here is derived from an EMBL/GenBank/DDBJ whole genome shotgun (WGS) entry which is preliminary data.</text>
</comment>
<gene>
    <name evidence="8" type="ORF">GWC95_00150</name>
</gene>
<keyword evidence="3 6" id="KW-0812">Transmembrane</keyword>
<evidence type="ECO:0000313" key="9">
    <source>
        <dbReference type="Proteomes" id="UP000753802"/>
    </source>
</evidence>
<organism evidence="8 9">
    <name type="scientific">Sediminibacterium roseum</name>
    <dbReference type="NCBI Taxonomy" id="1978412"/>
    <lineage>
        <taxon>Bacteria</taxon>
        <taxon>Pseudomonadati</taxon>
        <taxon>Bacteroidota</taxon>
        <taxon>Chitinophagia</taxon>
        <taxon>Chitinophagales</taxon>
        <taxon>Chitinophagaceae</taxon>
        <taxon>Sediminibacterium</taxon>
    </lineage>
</organism>
<dbReference type="Pfam" id="PF00884">
    <property type="entry name" value="Sulfatase"/>
    <property type="match status" value="1"/>
</dbReference>
<dbReference type="EMBL" id="JAACJS010000002">
    <property type="protein sequence ID" value="NCI48310.1"/>
    <property type="molecule type" value="Genomic_DNA"/>
</dbReference>
<feature type="transmembrane region" description="Helical" evidence="6">
    <location>
        <begin position="12"/>
        <end position="35"/>
    </location>
</feature>
<name>A0ABW9ZML2_9BACT</name>
<dbReference type="InterPro" id="IPR000917">
    <property type="entry name" value="Sulfatase_N"/>
</dbReference>
<evidence type="ECO:0000256" key="3">
    <source>
        <dbReference type="ARBA" id="ARBA00022692"/>
    </source>
</evidence>
<protein>
    <submittedName>
        <fullName evidence="8">LTA synthase family protein</fullName>
    </submittedName>
</protein>
<keyword evidence="9" id="KW-1185">Reference proteome</keyword>
<dbReference type="Proteomes" id="UP000753802">
    <property type="component" value="Unassembled WGS sequence"/>
</dbReference>
<feature type="domain" description="Sulfatase N-terminal" evidence="7">
    <location>
        <begin position="270"/>
        <end position="558"/>
    </location>
</feature>
<comment type="subcellular location">
    <subcellularLocation>
        <location evidence="1">Cell membrane</location>
        <topology evidence="1">Multi-pass membrane protein</topology>
    </subcellularLocation>
</comment>
<accession>A0ABW9ZML2</accession>
<evidence type="ECO:0000313" key="8">
    <source>
        <dbReference type="EMBL" id="NCI48310.1"/>
    </source>
</evidence>
<proteinExistence type="predicted"/>
<evidence type="ECO:0000256" key="5">
    <source>
        <dbReference type="ARBA" id="ARBA00023136"/>
    </source>
</evidence>
<feature type="transmembrane region" description="Helical" evidence="6">
    <location>
        <begin position="133"/>
        <end position="151"/>
    </location>
</feature>
<evidence type="ECO:0000256" key="6">
    <source>
        <dbReference type="SAM" id="Phobius"/>
    </source>
</evidence>
<dbReference type="PANTHER" id="PTHR47371">
    <property type="entry name" value="LIPOTEICHOIC ACID SYNTHASE"/>
    <property type="match status" value="1"/>
</dbReference>
<feature type="transmembrane region" description="Helical" evidence="6">
    <location>
        <begin position="80"/>
        <end position="102"/>
    </location>
</feature>
<dbReference type="Gene3D" id="3.40.720.10">
    <property type="entry name" value="Alkaline Phosphatase, subunit A"/>
    <property type="match status" value="1"/>
</dbReference>
<dbReference type="CDD" id="cd16015">
    <property type="entry name" value="LTA_synthase"/>
    <property type="match status" value="1"/>
</dbReference>
<keyword evidence="2" id="KW-1003">Cell membrane</keyword>
<evidence type="ECO:0000256" key="4">
    <source>
        <dbReference type="ARBA" id="ARBA00022989"/>
    </source>
</evidence>
<evidence type="ECO:0000256" key="2">
    <source>
        <dbReference type="ARBA" id="ARBA00022475"/>
    </source>
</evidence>
<dbReference type="RefSeq" id="WP_161816647.1">
    <property type="nucleotide sequence ID" value="NZ_JAACJS010000002.1"/>
</dbReference>
<dbReference type="InterPro" id="IPR050448">
    <property type="entry name" value="OpgB/LTA_synthase_biosynth"/>
</dbReference>
<feature type="transmembrane region" description="Helical" evidence="6">
    <location>
        <begin position="55"/>
        <end position="73"/>
    </location>
</feature>
<keyword evidence="4 6" id="KW-1133">Transmembrane helix</keyword>
<evidence type="ECO:0000259" key="7">
    <source>
        <dbReference type="Pfam" id="PF00884"/>
    </source>
</evidence>
<keyword evidence="5 6" id="KW-0472">Membrane</keyword>
<dbReference type="SUPFAM" id="SSF53649">
    <property type="entry name" value="Alkaline phosphatase-like"/>
    <property type="match status" value="1"/>
</dbReference>
<reference evidence="8 9" key="1">
    <citation type="submission" date="2020-01" db="EMBL/GenBank/DDBJ databases">
        <title>Genome analysis.</title>
        <authorList>
            <person name="Wu S."/>
            <person name="Wang G."/>
        </authorList>
    </citation>
    <scope>NUCLEOTIDE SEQUENCE [LARGE SCALE GENOMIC DNA]</scope>
    <source>
        <strain evidence="8 9">SYL130</strain>
    </source>
</reference>
<dbReference type="InterPro" id="IPR017850">
    <property type="entry name" value="Alkaline_phosphatase_core_sf"/>
</dbReference>
<sequence length="807" mass="93648">MPDQKNSFVLPFVRIAFALLITVCLMRVFEYIVVASKSFTPHAWQFEVAGLFYDIWLWFIYSGVAFVVCWLVSKIKTRAGIVLFHVLNVMFIVSCLALLITFSQRNNPFDHELFTRNAGDTIETIKQMAGAGIKPYLSFFVYIPLYFVVSARVTKKISAGRKYLSVLAGLSVLSVVLIRYANPSPDWFSQNGAYYLTANKFTYWVEDSYDYFRNKNASEKVLTDEALKKEVAFYQANQPFHFTSTSYPLLHSNDEKDVLGGFFNFQQTPPNIVLLVVEGLSRDFSGDHAFAGSFTPFLDSLSHNSLTWDNFLSTAPGTFAAHPAIEGSLPYGKRGFSVMNVMPEHLSLTKILKANGYHTKFLVGFNTDFDNMGGFIRLQGTDFTLTQYPSKYKEMGIGKEGWSMGYPDDALYSRAFEVMDSLPKTPYFNIFHTGTTHMPYLFEQKPQYEKKFDEKLKTMNVSSSIKKTLRQTKEVLVTFMFSDDCLRKFFSDYRKRADYSNTIFLITGDHHIGSFPTINEMDDYHVPFMIYSPMLKRSQKFLSVNTHNNITPTILALLNDNFKLNNYPKEVHWLSGVIDTATAFRNKQSMPFMWWDREIGDYIYKEYFLSDNQLYRINPDLTQVKYRNDTLKKHIIALRENFKKINGYVCENNRIYPAEKELLPGKKELVFDYNDTSTHYLFTHRTDTMLMPMYKLPKGYRYLFVEFTAGVNIADPNPENYPSLRFSMIDTKNRGMNFLNWTKRNMETLTKGDFVPRQWNEVTATDLFTMDDYKKVKDLWFDLGLYNGPIVTDLRIRNIRLKIFGIK</sequence>
<dbReference type="PANTHER" id="PTHR47371:SF3">
    <property type="entry name" value="PHOSPHOGLYCEROL TRANSFERASE I"/>
    <property type="match status" value="1"/>
</dbReference>
<evidence type="ECO:0000256" key="1">
    <source>
        <dbReference type="ARBA" id="ARBA00004651"/>
    </source>
</evidence>